<evidence type="ECO:0000259" key="1">
    <source>
        <dbReference type="Pfam" id="PF00248"/>
    </source>
</evidence>
<dbReference type="InterPro" id="IPR036812">
    <property type="entry name" value="NAD(P)_OxRdtase_dom_sf"/>
</dbReference>
<proteinExistence type="predicted"/>
<protein>
    <recommendedName>
        <fullName evidence="1">NADP-dependent oxidoreductase domain-containing protein</fullName>
    </recommendedName>
</protein>
<accession>D8QWB0</accession>
<name>D8QWB0_SELML</name>
<gene>
    <name evidence="2" type="ORF">SELMODRAFT_404761</name>
</gene>
<dbReference type="Gramene" id="EFJ36200">
    <property type="protein sequence ID" value="EFJ36200"/>
    <property type="gene ID" value="SELMODRAFT_404761"/>
</dbReference>
<keyword evidence="3" id="KW-1185">Reference proteome</keyword>
<reference evidence="2 3" key="1">
    <citation type="journal article" date="2011" name="Science">
        <title>The Selaginella genome identifies genetic changes associated with the evolution of vascular plants.</title>
        <authorList>
            <person name="Banks J.A."/>
            <person name="Nishiyama T."/>
            <person name="Hasebe M."/>
            <person name="Bowman J.L."/>
            <person name="Gribskov M."/>
            <person name="dePamphilis C."/>
            <person name="Albert V.A."/>
            <person name="Aono N."/>
            <person name="Aoyama T."/>
            <person name="Ambrose B.A."/>
            <person name="Ashton N.W."/>
            <person name="Axtell M.J."/>
            <person name="Barker E."/>
            <person name="Barker M.S."/>
            <person name="Bennetzen J.L."/>
            <person name="Bonawitz N.D."/>
            <person name="Chapple C."/>
            <person name="Cheng C."/>
            <person name="Correa L.G."/>
            <person name="Dacre M."/>
            <person name="DeBarry J."/>
            <person name="Dreyer I."/>
            <person name="Elias M."/>
            <person name="Engstrom E.M."/>
            <person name="Estelle M."/>
            <person name="Feng L."/>
            <person name="Finet C."/>
            <person name="Floyd S.K."/>
            <person name="Frommer W.B."/>
            <person name="Fujita T."/>
            <person name="Gramzow L."/>
            <person name="Gutensohn M."/>
            <person name="Harholt J."/>
            <person name="Hattori M."/>
            <person name="Heyl A."/>
            <person name="Hirai T."/>
            <person name="Hiwatashi Y."/>
            <person name="Ishikawa M."/>
            <person name="Iwata M."/>
            <person name="Karol K.G."/>
            <person name="Koehler B."/>
            <person name="Kolukisaoglu U."/>
            <person name="Kubo M."/>
            <person name="Kurata T."/>
            <person name="Lalonde S."/>
            <person name="Li K."/>
            <person name="Li Y."/>
            <person name="Litt A."/>
            <person name="Lyons E."/>
            <person name="Manning G."/>
            <person name="Maruyama T."/>
            <person name="Michael T.P."/>
            <person name="Mikami K."/>
            <person name="Miyazaki S."/>
            <person name="Morinaga S."/>
            <person name="Murata T."/>
            <person name="Mueller-Roeber B."/>
            <person name="Nelson D.R."/>
            <person name="Obara M."/>
            <person name="Oguri Y."/>
            <person name="Olmstead R.G."/>
            <person name="Onodera N."/>
            <person name="Petersen B.L."/>
            <person name="Pils B."/>
            <person name="Prigge M."/>
            <person name="Rensing S.A."/>
            <person name="Riano-Pachon D.M."/>
            <person name="Roberts A.W."/>
            <person name="Sato Y."/>
            <person name="Scheller H.V."/>
            <person name="Schulz B."/>
            <person name="Schulz C."/>
            <person name="Shakirov E.V."/>
            <person name="Shibagaki N."/>
            <person name="Shinohara N."/>
            <person name="Shippen D.E."/>
            <person name="Soerensen I."/>
            <person name="Sotooka R."/>
            <person name="Sugimoto N."/>
            <person name="Sugita M."/>
            <person name="Sumikawa N."/>
            <person name="Tanurdzic M."/>
            <person name="Theissen G."/>
            <person name="Ulvskov P."/>
            <person name="Wakazuki S."/>
            <person name="Weng J.K."/>
            <person name="Willats W.W."/>
            <person name="Wipf D."/>
            <person name="Wolf P.G."/>
            <person name="Yang L."/>
            <person name="Zimmer A.D."/>
            <person name="Zhu Q."/>
            <person name="Mitros T."/>
            <person name="Hellsten U."/>
            <person name="Loque D."/>
            <person name="Otillar R."/>
            <person name="Salamov A."/>
            <person name="Schmutz J."/>
            <person name="Shapiro H."/>
            <person name="Lindquist E."/>
            <person name="Lucas S."/>
            <person name="Rokhsar D."/>
            <person name="Grigoriev I.V."/>
        </authorList>
    </citation>
    <scope>NUCLEOTIDE SEQUENCE [LARGE SCALE GENOMIC DNA]</scope>
</reference>
<dbReference type="eggNOG" id="KOG1577">
    <property type="taxonomic scope" value="Eukaryota"/>
</dbReference>
<dbReference type="InParanoid" id="D8QWB0"/>
<dbReference type="SUPFAM" id="SSF51430">
    <property type="entry name" value="NAD(P)-linked oxidoreductase"/>
    <property type="match status" value="1"/>
</dbReference>
<dbReference type="AlphaFoldDB" id="D8QWB0"/>
<sequence length="277" mass="31685">MRDFSDRGFQEEGYISENCFRSTALHRFKEARDFTHAPVFSGFDEDERAYRARLRRASGGERKLARSPKLAGKLPEAFDLSGRKRKIDNKRKMLMSRAFKDYTGFEFEGSGLDEHTRKEMARKKKKLGRDKVVSTDPERAKQDFLPVDIPATWEAMEECFRKGLAKAIGVSNFSTKKLHDLLQHAKITPAVDQVELHPLRQQEQLRDLCKRNCVQVIAWSRSWQALGKQIRTRASCYPGNRSKAPQISCSGDHTMAHGNPCSSRCQELQLPETAGKH</sequence>
<evidence type="ECO:0000313" key="3">
    <source>
        <dbReference type="Proteomes" id="UP000001514"/>
    </source>
</evidence>
<dbReference type="InterPro" id="IPR020471">
    <property type="entry name" value="AKR"/>
</dbReference>
<dbReference type="PROSITE" id="PS00062">
    <property type="entry name" value="ALDOKETO_REDUCTASE_2"/>
    <property type="match status" value="1"/>
</dbReference>
<dbReference type="InterPro" id="IPR018170">
    <property type="entry name" value="Aldo/ket_reductase_CS"/>
</dbReference>
<dbReference type="HOGENOM" id="CLU_1006098_0_0_1"/>
<feature type="domain" description="NADP-dependent oxidoreductase" evidence="1">
    <location>
        <begin position="121"/>
        <end position="220"/>
    </location>
</feature>
<dbReference type="PANTHER" id="PTHR11732">
    <property type="entry name" value="ALDO/KETO REDUCTASE"/>
    <property type="match status" value="1"/>
</dbReference>
<dbReference type="GO" id="GO:0004032">
    <property type="term" value="F:aldose reductase (NADPH) activity"/>
    <property type="evidence" value="ECO:0000318"/>
    <property type="project" value="GO_Central"/>
</dbReference>
<dbReference type="GO" id="GO:0005829">
    <property type="term" value="C:cytosol"/>
    <property type="evidence" value="ECO:0000318"/>
    <property type="project" value="GO_Central"/>
</dbReference>
<dbReference type="EMBL" id="GL377567">
    <property type="protein sequence ID" value="EFJ36200.1"/>
    <property type="molecule type" value="Genomic_DNA"/>
</dbReference>
<dbReference type="Proteomes" id="UP000001514">
    <property type="component" value="Unassembled WGS sequence"/>
</dbReference>
<evidence type="ECO:0000313" key="2">
    <source>
        <dbReference type="EMBL" id="EFJ36200.1"/>
    </source>
</evidence>
<dbReference type="Pfam" id="PF00248">
    <property type="entry name" value="Aldo_ket_red"/>
    <property type="match status" value="1"/>
</dbReference>
<dbReference type="KEGG" id="smo:SELMODRAFT_404761"/>
<dbReference type="PRINTS" id="PR00069">
    <property type="entry name" value="ALDKETRDTASE"/>
</dbReference>
<dbReference type="InterPro" id="IPR023210">
    <property type="entry name" value="NADP_OxRdtase_dom"/>
</dbReference>
<dbReference type="Gene3D" id="3.20.20.100">
    <property type="entry name" value="NADP-dependent oxidoreductase domain"/>
    <property type="match status" value="1"/>
</dbReference>
<organism evidence="3">
    <name type="scientific">Selaginella moellendorffii</name>
    <name type="common">Spikemoss</name>
    <dbReference type="NCBI Taxonomy" id="88036"/>
    <lineage>
        <taxon>Eukaryota</taxon>
        <taxon>Viridiplantae</taxon>
        <taxon>Streptophyta</taxon>
        <taxon>Embryophyta</taxon>
        <taxon>Tracheophyta</taxon>
        <taxon>Lycopodiopsida</taxon>
        <taxon>Selaginellales</taxon>
        <taxon>Selaginellaceae</taxon>
        <taxon>Selaginella</taxon>
    </lineage>
</organism>